<dbReference type="Gene3D" id="6.10.250.1770">
    <property type="match status" value="1"/>
</dbReference>
<gene>
    <name evidence="5" type="ORF">WHR41_00295</name>
</gene>
<dbReference type="PANTHER" id="PTHR13191">
    <property type="entry name" value="RIBOSOMAL RNA PROCESSING PROTEIN 7-RELATED"/>
    <property type="match status" value="1"/>
</dbReference>
<dbReference type="Proteomes" id="UP000803884">
    <property type="component" value="Unassembled WGS sequence"/>
</dbReference>
<dbReference type="GO" id="GO:0006364">
    <property type="term" value="P:rRNA processing"/>
    <property type="evidence" value="ECO:0007669"/>
    <property type="project" value="TreeGrafter"/>
</dbReference>
<evidence type="ECO:0000259" key="3">
    <source>
        <dbReference type="Pfam" id="PF12923"/>
    </source>
</evidence>
<proteinExistence type="inferred from homology"/>
<organism evidence="5 6">
    <name type="scientific">Cladosporium halotolerans</name>
    <dbReference type="NCBI Taxonomy" id="1052096"/>
    <lineage>
        <taxon>Eukaryota</taxon>
        <taxon>Fungi</taxon>
        <taxon>Dikarya</taxon>
        <taxon>Ascomycota</taxon>
        <taxon>Pezizomycotina</taxon>
        <taxon>Dothideomycetes</taxon>
        <taxon>Dothideomycetidae</taxon>
        <taxon>Cladosporiales</taxon>
        <taxon>Cladosporiaceae</taxon>
        <taxon>Cladosporium</taxon>
    </lineage>
</organism>
<dbReference type="GO" id="GO:0000028">
    <property type="term" value="P:ribosomal small subunit assembly"/>
    <property type="evidence" value="ECO:0007669"/>
    <property type="project" value="TreeGrafter"/>
</dbReference>
<feature type="domain" description="Rrp7 RRM-like N-terminal" evidence="4">
    <location>
        <begin position="16"/>
        <end position="194"/>
    </location>
</feature>
<dbReference type="GO" id="GO:0032545">
    <property type="term" value="C:CURI complex"/>
    <property type="evidence" value="ECO:0007669"/>
    <property type="project" value="TreeGrafter"/>
</dbReference>
<comment type="similarity">
    <text evidence="1">Belongs to the RRP7 family.</text>
</comment>
<evidence type="ECO:0000256" key="2">
    <source>
        <dbReference type="SAM" id="MobiDB-lite"/>
    </source>
</evidence>
<dbReference type="Pfam" id="PF12923">
    <property type="entry name" value="RRP7"/>
    <property type="match status" value="1"/>
</dbReference>
<feature type="region of interest" description="Disordered" evidence="2">
    <location>
        <begin position="105"/>
        <end position="140"/>
    </location>
</feature>
<dbReference type="AlphaFoldDB" id="A0AB34L5F5"/>
<keyword evidence="6" id="KW-1185">Reference proteome</keyword>
<accession>A0AB34L5F5</accession>
<dbReference type="EMBL" id="JAAQHG020000001">
    <property type="protein sequence ID" value="KAL1591071.1"/>
    <property type="molecule type" value="Genomic_DNA"/>
</dbReference>
<dbReference type="CDD" id="cd12293">
    <property type="entry name" value="dRRM_Rrp7p"/>
    <property type="match status" value="1"/>
</dbReference>
<dbReference type="GeneID" id="96001739"/>
<sequence length="315" mass="34535">MAPTQKPKRPVATTVNDFVALPLRLPALPSYPREATHHLYVRAHAPKVPTASTPRELFLVNVPADATEVHIRSLFASQLGGARVESVAFEGARVGRGITAPVAPVRRKRKRGVEEEDGGEGEGEKEVGALPATREREVHRSGGTAVATFVDAASAELALKEARRAAKSGKATIVWGAGVEGKLPALGSARYLAHHRLRFPARHALQESVDAFMTALSAQEVARARALARLRSQPDEDGFITVGRGGKGDAAREEAAKLKGEELAKRQKKMIGEDFYRFQVRERKKDEAKDLVRGFEEDRRKVEELRKRRGKARPE</sequence>
<dbReference type="RefSeq" id="XP_069234176.1">
    <property type="nucleotide sequence ID" value="XM_069368901.1"/>
</dbReference>
<evidence type="ECO:0000313" key="6">
    <source>
        <dbReference type="Proteomes" id="UP000803884"/>
    </source>
</evidence>
<evidence type="ECO:0000259" key="4">
    <source>
        <dbReference type="Pfam" id="PF17799"/>
    </source>
</evidence>
<evidence type="ECO:0008006" key="7">
    <source>
        <dbReference type="Google" id="ProtNLM"/>
    </source>
</evidence>
<dbReference type="Pfam" id="PF17799">
    <property type="entry name" value="RRM_Rrp7"/>
    <property type="match status" value="1"/>
</dbReference>
<feature type="compositionally biased region" description="Basic and acidic residues" evidence="2">
    <location>
        <begin position="122"/>
        <end position="140"/>
    </location>
</feature>
<dbReference type="InterPro" id="IPR040447">
    <property type="entry name" value="RRM_Rrp7"/>
</dbReference>
<protein>
    <recommendedName>
        <fullName evidence="7">Ribosomal RNA-processing protein 7</fullName>
    </recommendedName>
</protein>
<dbReference type="InterPro" id="IPR040446">
    <property type="entry name" value="RRP7"/>
</dbReference>
<dbReference type="PANTHER" id="PTHR13191:SF0">
    <property type="entry name" value="RIBOSOMAL RNA-PROCESSING PROTEIN 7 HOMOLOG A-RELATED"/>
    <property type="match status" value="1"/>
</dbReference>
<feature type="domain" description="Ribosomal RNA-processing protein 7 C-terminal" evidence="3">
    <location>
        <begin position="197"/>
        <end position="314"/>
    </location>
</feature>
<dbReference type="InterPro" id="IPR024326">
    <property type="entry name" value="RRP7_C"/>
</dbReference>
<evidence type="ECO:0000256" key="1">
    <source>
        <dbReference type="ARBA" id="ARBA00006110"/>
    </source>
</evidence>
<evidence type="ECO:0000313" key="5">
    <source>
        <dbReference type="EMBL" id="KAL1591071.1"/>
    </source>
</evidence>
<name>A0AB34L5F5_9PEZI</name>
<reference evidence="5 6" key="1">
    <citation type="journal article" date="2020" name="Microbiol. Resour. Announc.">
        <title>Draft Genome Sequence of a Cladosporium Species Isolated from the Mesophotic Ascidian Didemnum maculosum.</title>
        <authorList>
            <person name="Gioti A."/>
            <person name="Siaperas R."/>
            <person name="Nikolaivits E."/>
            <person name="Le Goff G."/>
            <person name="Ouazzani J."/>
            <person name="Kotoulas G."/>
            <person name="Topakas E."/>
        </authorList>
    </citation>
    <scope>NUCLEOTIDE SEQUENCE [LARGE SCALE GENOMIC DNA]</scope>
    <source>
        <strain evidence="5 6">TM138-S3</strain>
    </source>
</reference>
<dbReference type="CDD" id="cd12950">
    <property type="entry name" value="RRP7_Rrp7p"/>
    <property type="match status" value="1"/>
</dbReference>
<comment type="caution">
    <text evidence="5">The sequence shown here is derived from an EMBL/GenBank/DDBJ whole genome shotgun (WGS) entry which is preliminary data.</text>
</comment>
<dbReference type="GO" id="GO:0034456">
    <property type="term" value="C:UTP-C complex"/>
    <property type="evidence" value="ECO:0007669"/>
    <property type="project" value="TreeGrafter"/>
</dbReference>